<feature type="domain" description="ABC transmembrane type-1" evidence="15">
    <location>
        <begin position="522"/>
        <end position="812"/>
    </location>
</feature>
<evidence type="ECO:0000313" key="17">
    <source>
        <dbReference type="Proteomes" id="UP001165190"/>
    </source>
</evidence>
<evidence type="ECO:0000256" key="8">
    <source>
        <dbReference type="ARBA" id="ARBA00022989"/>
    </source>
</evidence>
<keyword evidence="8 12" id="KW-1133">Transmembrane helix</keyword>
<evidence type="ECO:0000256" key="9">
    <source>
        <dbReference type="ARBA" id="ARBA00023136"/>
    </source>
</evidence>
<comment type="subcellular location">
    <subcellularLocation>
        <location evidence="1">Vacuole membrane</location>
        <topology evidence="1">Multi-pass membrane protein</topology>
    </subcellularLocation>
</comment>
<feature type="compositionally biased region" description="Polar residues" evidence="11">
    <location>
        <begin position="267"/>
        <end position="281"/>
    </location>
</feature>
<dbReference type="InterPro" id="IPR003593">
    <property type="entry name" value="AAA+_ATPase"/>
</dbReference>
<dbReference type="GO" id="GO:0016887">
    <property type="term" value="F:ATP hydrolysis activity"/>
    <property type="evidence" value="ECO:0007669"/>
    <property type="project" value="InterPro"/>
</dbReference>
<feature type="domain" description="CCHC-type" evidence="13">
    <location>
        <begin position="144"/>
        <end position="157"/>
    </location>
</feature>
<feature type="domain" description="ABC transporter" evidence="14">
    <location>
        <begin position="846"/>
        <end position="1083"/>
    </location>
</feature>
<feature type="region of interest" description="Disordered" evidence="11">
    <location>
        <begin position="267"/>
        <end position="325"/>
    </location>
</feature>
<dbReference type="FunFam" id="3.40.50.300:FF:000836">
    <property type="entry name" value="ABC transporter B family member 25"/>
    <property type="match status" value="1"/>
</dbReference>
<dbReference type="InterPro" id="IPR003439">
    <property type="entry name" value="ABC_transporter-like_ATP-bd"/>
</dbReference>
<sequence>MAPPETVVTDHTSQTDEQGNQQMAGDSSGPMFANKQISVKLDDFNFLLWKQQVQMMVRGYELEHYLNPETPVPPKDAETRIKDPMRISVGINMTRYGGEKVIEQEDRDISRQYATPFRGRGQQQQVNSQQVSSRFRGSQGRPQCQICGKLGHLADRCWNRYNQNYKRETSAPYKASNDVRANMCHSPLPTEVTPDTIQVNSLVAKGVLTTADRWYPDSGATHHVARGPNAAVQNSPYGGNGKAPLPRSKCVPSCEFPLPAQCLNSSEVPDTSAVDTPSSSGNHGGSPVVQTNTVVSPQSSLSPDASSLPVDSPLSPGATHLRSEPGLADVHHGAELHDHYDHTANTNSQHSSPAVPSSIQSGVAAPLIPDVAPCFVAAENTSPTHQDSSPLPVNGSSVEVHPTEDVLLPSTDTVTPTLHPESVVLSRNLSVPSETANCHRMITRTSPTFIDSGAYLFLHCICVCRLSGMRFDRTPLLGGRGKRNANADDSLTDLEHGDAIPAANVSFTRVLSLAKPDAGKLVLATIALLIGSTSSILIPKFGGRIIDIVSGDVGTPEQKAEALAAVRSTILEIFLIVIIGSVCTALRAWLFSSASERVVARLRKNLFSHLVHQEIAFFDITRTGELLSRLSEDTQIIKNAATTNLSEALRNLSTAFIGLGFMFATSWKLTLLALAVVPVISVAVRRFGRFVRELSHKTQAAAAAAASIAEESFGAIRTVRSFAQEEYEISRYSQKVEETLNLGLKQAKVVGLFFGGLNAASTLSVIVVVIYGANLTITGSMSPGALTSFILYSLTVGSSVSGLSGLYTVAMKAAGASRRVFQLLDRASSMPKSGDKCPLGDQDGEVELDDVWFAYPSRPNHMVLKGITLKLQPGSKVALVGPSGGGKSTIASLIERFYDPMKGKILLNGVPLVEISHEYLHRKISIVSQEPVLFNCSIEENIAYGCEGQADINDIENAAKMANAHEFISKFPEKYQTHVGERGVRLSGGQKQRVAIARALLMNPKILLLDEATSALDAESEYLVQDAMDSLMKGRTVLVIAHRLSTVQSADTVAVVSDGQIVESGNHEELLRKDGVYTALVRRQLQAPKTNL</sequence>
<dbReference type="InterPro" id="IPR027417">
    <property type="entry name" value="P-loop_NTPase"/>
</dbReference>
<feature type="transmembrane region" description="Helical" evidence="12">
    <location>
        <begin position="655"/>
        <end position="684"/>
    </location>
</feature>
<dbReference type="InterPro" id="IPR017871">
    <property type="entry name" value="ABC_transporter-like_CS"/>
</dbReference>
<dbReference type="GO" id="GO:0010044">
    <property type="term" value="P:response to aluminum ion"/>
    <property type="evidence" value="ECO:0007669"/>
    <property type="project" value="UniProtKB-ARBA"/>
</dbReference>
<dbReference type="GO" id="GO:0015421">
    <property type="term" value="F:ABC-type oligopeptide transporter activity"/>
    <property type="evidence" value="ECO:0007669"/>
    <property type="project" value="TreeGrafter"/>
</dbReference>
<evidence type="ECO:0000256" key="1">
    <source>
        <dbReference type="ARBA" id="ARBA00004128"/>
    </source>
</evidence>
<keyword evidence="10" id="KW-0479">Metal-binding</keyword>
<feature type="transmembrane region" description="Helical" evidence="12">
    <location>
        <begin position="521"/>
        <end position="538"/>
    </location>
</feature>
<dbReference type="SUPFAM" id="SSF90123">
    <property type="entry name" value="ABC transporter transmembrane region"/>
    <property type="match status" value="1"/>
</dbReference>
<dbReference type="InterPro" id="IPR039421">
    <property type="entry name" value="Type_1_exporter"/>
</dbReference>
<comment type="caution">
    <text evidence="16">The sequence shown here is derived from an EMBL/GenBank/DDBJ whole genome shotgun (WGS) entry which is preliminary data.</text>
</comment>
<dbReference type="InterPro" id="IPR036640">
    <property type="entry name" value="ABC1_TM_sf"/>
</dbReference>
<evidence type="ECO:0000256" key="6">
    <source>
        <dbReference type="ARBA" id="ARBA00022741"/>
    </source>
</evidence>
<dbReference type="Gene3D" id="3.40.50.300">
    <property type="entry name" value="P-loop containing nucleotide triphosphate hydrolases"/>
    <property type="match status" value="1"/>
</dbReference>
<evidence type="ECO:0000256" key="12">
    <source>
        <dbReference type="SAM" id="Phobius"/>
    </source>
</evidence>
<feature type="region of interest" description="Disordered" evidence="11">
    <location>
        <begin position="222"/>
        <end position="244"/>
    </location>
</feature>
<feature type="region of interest" description="Disordered" evidence="11">
    <location>
        <begin position="1"/>
        <end position="27"/>
    </location>
</feature>
<keyword evidence="3" id="KW-0813">Transport</keyword>
<protein>
    <recommendedName>
        <fullName evidence="18">ABC transporter B family member 25</fullName>
    </recommendedName>
</protein>
<evidence type="ECO:0000256" key="3">
    <source>
        <dbReference type="ARBA" id="ARBA00022448"/>
    </source>
</evidence>
<dbReference type="InterPro" id="IPR001878">
    <property type="entry name" value="Znf_CCHC"/>
</dbReference>
<dbReference type="GO" id="GO:0008270">
    <property type="term" value="F:zinc ion binding"/>
    <property type="evidence" value="ECO:0007669"/>
    <property type="project" value="UniProtKB-KW"/>
</dbReference>
<evidence type="ECO:0000256" key="5">
    <source>
        <dbReference type="ARBA" id="ARBA00022692"/>
    </source>
</evidence>
<gene>
    <name evidence="16" type="ORF">HRI_003192300</name>
</gene>
<dbReference type="PROSITE" id="PS00211">
    <property type="entry name" value="ABC_TRANSPORTER_1"/>
    <property type="match status" value="1"/>
</dbReference>
<dbReference type="PANTHER" id="PTHR43394">
    <property type="entry name" value="ATP-DEPENDENT PERMEASE MDL1, MITOCHONDRIAL"/>
    <property type="match status" value="1"/>
</dbReference>
<dbReference type="GO" id="GO:0005524">
    <property type="term" value="F:ATP binding"/>
    <property type="evidence" value="ECO:0007669"/>
    <property type="project" value="UniProtKB-KW"/>
</dbReference>
<keyword evidence="10" id="KW-0863">Zinc-finger</keyword>
<proteinExistence type="inferred from homology"/>
<organism evidence="16 17">
    <name type="scientific">Hibiscus trionum</name>
    <name type="common">Flower of an hour</name>
    <dbReference type="NCBI Taxonomy" id="183268"/>
    <lineage>
        <taxon>Eukaryota</taxon>
        <taxon>Viridiplantae</taxon>
        <taxon>Streptophyta</taxon>
        <taxon>Embryophyta</taxon>
        <taxon>Tracheophyta</taxon>
        <taxon>Spermatophyta</taxon>
        <taxon>Magnoliopsida</taxon>
        <taxon>eudicotyledons</taxon>
        <taxon>Gunneridae</taxon>
        <taxon>Pentapetalae</taxon>
        <taxon>rosids</taxon>
        <taxon>malvids</taxon>
        <taxon>Malvales</taxon>
        <taxon>Malvaceae</taxon>
        <taxon>Malvoideae</taxon>
        <taxon>Hibiscus</taxon>
    </lineage>
</organism>
<evidence type="ECO:0000256" key="10">
    <source>
        <dbReference type="PROSITE-ProRule" id="PRU00047"/>
    </source>
</evidence>
<comment type="similarity">
    <text evidence="2">Belongs to the ABC transporter superfamily. ABCB family. Multidrug resistance exporter (TC 3.A.1.201) subfamily.</text>
</comment>
<keyword evidence="7" id="KW-0067">ATP-binding</keyword>
<keyword evidence="9 12" id="KW-0472">Membrane</keyword>
<dbReference type="Proteomes" id="UP001165190">
    <property type="component" value="Unassembled WGS sequence"/>
</dbReference>
<dbReference type="GO" id="GO:0003676">
    <property type="term" value="F:nucleic acid binding"/>
    <property type="evidence" value="ECO:0007669"/>
    <property type="project" value="InterPro"/>
</dbReference>
<evidence type="ECO:0000256" key="2">
    <source>
        <dbReference type="ARBA" id="ARBA00007577"/>
    </source>
</evidence>
<dbReference type="GO" id="GO:0005743">
    <property type="term" value="C:mitochondrial inner membrane"/>
    <property type="evidence" value="ECO:0007669"/>
    <property type="project" value="TreeGrafter"/>
</dbReference>
<dbReference type="CDD" id="cd03249">
    <property type="entry name" value="ABC_MTABC3_MDL1_MDL2"/>
    <property type="match status" value="1"/>
</dbReference>
<dbReference type="EMBL" id="BSYR01000027">
    <property type="protein sequence ID" value="GMI95230.1"/>
    <property type="molecule type" value="Genomic_DNA"/>
</dbReference>
<feature type="transmembrane region" description="Helical" evidence="12">
    <location>
        <begin position="569"/>
        <end position="590"/>
    </location>
</feature>
<evidence type="ECO:0000256" key="7">
    <source>
        <dbReference type="ARBA" id="ARBA00022840"/>
    </source>
</evidence>
<dbReference type="Pfam" id="PF00664">
    <property type="entry name" value="ABC_membrane"/>
    <property type="match status" value="1"/>
</dbReference>
<evidence type="ECO:0000259" key="15">
    <source>
        <dbReference type="PROSITE" id="PS50929"/>
    </source>
</evidence>
<dbReference type="Gene3D" id="1.20.1560.10">
    <property type="entry name" value="ABC transporter type 1, transmembrane domain"/>
    <property type="match status" value="1"/>
</dbReference>
<reference evidence="16" key="1">
    <citation type="submission" date="2023-05" db="EMBL/GenBank/DDBJ databases">
        <title>Genome and transcriptome analyses reveal genes involved in the formation of fine ridges on petal epidermal cells in Hibiscus trionum.</title>
        <authorList>
            <person name="Koshimizu S."/>
            <person name="Masuda S."/>
            <person name="Ishii T."/>
            <person name="Shirasu K."/>
            <person name="Hoshino A."/>
            <person name="Arita M."/>
        </authorList>
    </citation>
    <scope>NUCLEOTIDE SEQUENCE</scope>
    <source>
        <strain evidence="16">Hamamatsu line</strain>
    </source>
</reference>
<dbReference type="AlphaFoldDB" id="A0A9W7II78"/>
<dbReference type="Pfam" id="PF00005">
    <property type="entry name" value="ABC_tran"/>
    <property type="match status" value="1"/>
</dbReference>
<dbReference type="PANTHER" id="PTHR43394:SF1">
    <property type="entry name" value="ATP-BINDING CASSETTE SUB-FAMILY B MEMBER 10, MITOCHONDRIAL"/>
    <property type="match status" value="1"/>
</dbReference>
<feature type="transmembrane region" description="Helical" evidence="12">
    <location>
        <begin position="749"/>
        <end position="773"/>
    </location>
</feature>
<keyword evidence="5 12" id="KW-0812">Transmembrane</keyword>
<feature type="transmembrane region" description="Helical" evidence="12">
    <location>
        <begin position="785"/>
        <end position="809"/>
    </location>
</feature>
<feature type="compositionally biased region" description="Low complexity" evidence="11">
    <location>
        <begin position="295"/>
        <end position="316"/>
    </location>
</feature>
<dbReference type="PROSITE" id="PS50929">
    <property type="entry name" value="ABC_TM1F"/>
    <property type="match status" value="1"/>
</dbReference>
<keyword evidence="6" id="KW-0547">Nucleotide-binding</keyword>
<keyword evidence="17" id="KW-1185">Reference proteome</keyword>
<name>A0A9W7II78_HIBTR</name>
<dbReference type="GO" id="GO:0005774">
    <property type="term" value="C:vacuolar membrane"/>
    <property type="evidence" value="ECO:0007669"/>
    <property type="project" value="UniProtKB-SubCell"/>
</dbReference>
<evidence type="ECO:0000256" key="4">
    <source>
        <dbReference type="ARBA" id="ARBA00022554"/>
    </source>
</evidence>
<evidence type="ECO:0008006" key="18">
    <source>
        <dbReference type="Google" id="ProtNLM"/>
    </source>
</evidence>
<feature type="compositionally biased region" description="Polar residues" evidence="11">
    <location>
        <begin position="9"/>
        <end position="25"/>
    </location>
</feature>
<evidence type="ECO:0000256" key="11">
    <source>
        <dbReference type="SAM" id="MobiDB-lite"/>
    </source>
</evidence>
<dbReference type="OrthoDB" id="6500128at2759"/>
<dbReference type="FunFam" id="1.20.1560.10:FF:000058">
    <property type="entry name" value="ABC transporter B family member 25"/>
    <property type="match status" value="1"/>
</dbReference>
<dbReference type="PROSITE" id="PS50158">
    <property type="entry name" value="ZF_CCHC"/>
    <property type="match status" value="1"/>
</dbReference>
<evidence type="ECO:0000259" key="13">
    <source>
        <dbReference type="PROSITE" id="PS50158"/>
    </source>
</evidence>
<dbReference type="InterPro" id="IPR011527">
    <property type="entry name" value="ABC1_TM_dom"/>
</dbReference>
<accession>A0A9W7II78</accession>
<keyword evidence="4" id="KW-0926">Vacuole</keyword>
<dbReference type="SMART" id="SM00382">
    <property type="entry name" value="AAA"/>
    <property type="match status" value="1"/>
</dbReference>
<dbReference type="GO" id="GO:0090374">
    <property type="term" value="P:oligopeptide export from mitochondrion"/>
    <property type="evidence" value="ECO:0007669"/>
    <property type="project" value="TreeGrafter"/>
</dbReference>
<dbReference type="PROSITE" id="PS50893">
    <property type="entry name" value="ABC_TRANSPORTER_2"/>
    <property type="match status" value="1"/>
</dbReference>
<evidence type="ECO:0000259" key="14">
    <source>
        <dbReference type="PROSITE" id="PS50893"/>
    </source>
</evidence>
<evidence type="ECO:0000313" key="16">
    <source>
        <dbReference type="EMBL" id="GMI95230.1"/>
    </source>
</evidence>
<dbReference type="CDD" id="cd18780">
    <property type="entry name" value="ABC_6TM_AtABCB27_like"/>
    <property type="match status" value="1"/>
</dbReference>
<keyword evidence="10" id="KW-0862">Zinc</keyword>
<dbReference type="SUPFAM" id="SSF52540">
    <property type="entry name" value="P-loop containing nucleoside triphosphate hydrolases"/>
    <property type="match status" value="1"/>
</dbReference>